<keyword evidence="3" id="KW-1185">Reference proteome</keyword>
<accession>A0A2K5RTT1</accession>
<dbReference type="InterPro" id="IPR026622">
    <property type="entry name" value="Mxra7"/>
</dbReference>
<evidence type="ECO:0000313" key="3">
    <source>
        <dbReference type="Proteomes" id="UP000233040"/>
    </source>
</evidence>
<sequence length="200" mass="22095">TDTEIHRRKQSLRQQWPCCPCPSQLCSCTLCLLMAARQWESWARFSKRHADALTGTDLGKAKAEGVGYTVKNTSELRICEPSHLGPAFAHRPRLLVDGDHRAGATTGHAPSRPSSVSVSPTFCPPTTSRHPLSAKGTDPVLVLQEEEQDLDGEKGPSSAGPEEEDGEGFSFKYSPGKLRGNQYKKMMTKEELEEEQRTEE</sequence>
<dbReference type="Proteomes" id="UP000233040">
    <property type="component" value="Unassembled WGS sequence"/>
</dbReference>
<dbReference type="PANTHER" id="PTHR21845:SF2">
    <property type="entry name" value="MATRIX-REMODELING-ASSOCIATED PROTEIN 7"/>
    <property type="match status" value="1"/>
</dbReference>
<dbReference type="STRING" id="9516.ENSCCAP00000031549"/>
<reference evidence="2" key="2">
    <citation type="submission" date="2025-09" db="UniProtKB">
        <authorList>
            <consortium name="Ensembl"/>
        </authorList>
    </citation>
    <scope>IDENTIFICATION</scope>
</reference>
<dbReference type="GeneTree" id="ENSGT00940000165365"/>
<feature type="region of interest" description="Disordered" evidence="1">
    <location>
        <begin position="99"/>
        <end position="200"/>
    </location>
</feature>
<evidence type="ECO:0008006" key="4">
    <source>
        <dbReference type="Google" id="ProtNLM"/>
    </source>
</evidence>
<proteinExistence type="predicted"/>
<dbReference type="Ensembl" id="ENSCCAT00000049302.1">
    <property type="protein sequence ID" value="ENSCCAP00000031549.1"/>
    <property type="gene ID" value="ENSCCAG00000033820.1"/>
</dbReference>
<evidence type="ECO:0000313" key="2">
    <source>
        <dbReference type="Ensembl" id="ENSCCAP00000031549.1"/>
    </source>
</evidence>
<organism evidence="2 3">
    <name type="scientific">Cebus imitator</name>
    <name type="common">Panamanian white-faced capuchin</name>
    <name type="synonym">Cebus capucinus imitator</name>
    <dbReference type="NCBI Taxonomy" id="2715852"/>
    <lineage>
        <taxon>Eukaryota</taxon>
        <taxon>Metazoa</taxon>
        <taxon>Chordata</taxon>
        <taxon>Craniata</taxon>
        <taxon>Vertebrata</taxon>
        <taxon>Euteleostomi</taxon>
        <taxon>Mammalia</taxon>
        <taxon>Eutheria</taxon>
        <taxon>Euarchontoglires</taxon>
        <taxon>Primates</taxon>
        <taxon>Haplorrhini</taxon>
        <taxon>Platyrrhini</taxon>
        <taxon>Cebidae</taxon>
        <taxon>Cebinae</taxon>
        <taxon>Cebus</taxon>
    </lineage>
</organism>
<reference evidence="2" key="1">
    <citation type="submission" date="2025-08" db="UniProtKB">
        <authorList>
            <consortium name="Ensembl"/>
        </authorList>
    </citation>
    <scope>IDENTIFICATION</scope>
</reference>
<evidence type="ECO:0000256" key="1">
    <source>
        <dbReference type="SAM" id="MobiDB-lite"/>
    </source>
</evidence>
<dbReference type="AlphaFoldDB" id="A0A2K5RTT1"/>
<protein>
    <recommendedName>
        <fullName evidence="4">Matrix remodeling associated 7</fullName>
    </recommendedName>
</protein>
<feature type="compositionally biased region" description="Low complexity" evidence="1">
    <location>
        <begin position="110"/>
        <end position="120"/>
    </location>
</feature>
<name>A0A2K5RTT1_CEBIM</name>
<dbReference type="PANTHER" id="PTHR21845">
    <property type="entry name" value="TRANSMEMBRANE ANCHOR PROTEIN 1"/>
    <property type="match status" value="1"/>
</dbReference>
<feature type="compositionally biased region" description="Acidic residues" evidence="1">
    <location>
        <begin position="191"/>
        <end position="200"/>
    </location>
</feature>